<keyword evidence="3" id="KW-1185">Reference proteome</keyword>
<reference evidence="2 3" key="1">
    <citation type="submission" date="2016-10" db="EMBL/GenBank/DDBJ databases">
        <authorList>
            <person name="de Groot N.N."/>
        </authorList>
    </citation>
    <scope>NUCLEOTIDE SEQUENCE [LARGE SCALE GENOMIC DNA]</scope>
    <source>
        <strain evidence="2 3">47C3B</strain>
    </source>
</reference>
<proteinExistence type="predicted"/>
<dbReference type="EMBL" id="FNAI01000010">
    <property type="protein sequence ID" value="SDE90777.1"/>
    <property type="molecule type" value="Genomic_DNA"/>
</dbReference>
<name>A0A1G7GRL2_9SPHI</name>
<evidence type="ECO:0000313" key="2">
    <source>
        <dbReference type="EMBL" id="SDE90777.1"/>
    </source>
</evidence>
<dbReference type="STRING" id="1391627.SAMN05216464_110263"/>
<evidence type="ECO:0000256" key="1">
    <source>
        <dbReference type="SAM" id="SignalP"/>
    </source>
</evidence>
<evidence type="ECO:0000313" key="3">
    <source>
        <dbReference type="Proteomes" id="UP000199072"/>
    </source>
</evidence>
<feature type="signal peptide" evidence="1">
    <location>
        <begin position="1"/>
        <end position="19"/>
    </location>
</feature>
<organism evidence="2 3">
    <name type="scientific">Mucilaginibacter pineti</name>
    <dbReference type="NCBI Taxonomy" id="1391627"/>
    <lineage>
        <taxon>Bacteria</taxon>
        <taxon>Pseudomonadati</taxon>
        <taxon>Bacteroidota</taxon>
        <taxon>Sphingobacteriia</taxon>
        <taxon>Sphingobacteriales</taxon>
        <taxon>Sphingobacteriaceae</taxon>
        <taxon>Mucilaginibacter</taxon>
    </lineage>
</organism>
<dbReference type="Proteomes" id="UP000199072">
    <property type="component" value="Unassembled WGS sequence"/>
</dbReference>
<keyword evidence="1" id="KW-0732">Signal</keyword>
<evidence type="ECO:0008006" key="4">
    <source>
        <dbReference type="Google" id="ProtNLM"/>
    </source>
</evidence>
<accession>A0A1G7GRL2</accession>
<dbReference type="PROSITE" id="PS51257">
    <property type="entry name" value="PROKAR_LIPOPROTEIN"/>
    <property type="match status" value="1"/>
</dbReference>
<protein>
    <recommendedName>
        <fullName evidence="4">Lipoprotein</fullName>
    </recommendedName>
</protein>
<dbReference type="RefSeq" id="WP_091152243.1">
    <property type="nucleotide sequence ID" value="NZ_FNAI01000010.1"/>
</dbReference>
<feature type="chain" id="PRO_5011540281" description="Lipoprotein" evidence="1">
    <location>
        <begin position="20"/>
        <end position="221"/>
    </location>
</feature>
<gene>
    <name evidence="2" type="ORF">SAMN05216464_110263</name>
</gene>
<sequence>MRKFYFLLALLTLALSACKNCKPGPVNNLFVPSDEAEITSLAINTTIPSDTFFKKHFCENGYWERKKYEKKVLENIVDTATIYVFISDTLKEFYAPYIQYFLRFTPKNDKNYPVIKDWAAEIILKKKPDVNEKPAIFQMKNLRFEYGYKYALSSQVKLYPKKLVVASGIAMSPVYFNKKKTKAFVYIERYGGLIMSIRYNMYFEKRNGKWVVVLNDFLGVE</sequence>
<dbReference type="AlphaFoldDB" id="A0A1G7GRL2"/>